<dbReference type="InterPro" id="IPR036390">
    <property type="entry name" value="WH_DNA-bd_sf"/>
</dbReference>
<dbReference type="EMBL" id="RDQZ01000053">
    <property type="protein sequence ID" value="RXH04986.1"/>
    <property type="molecule type" value="Genomic_DNA"/>
</dbReference>
<evidence type="ECO:0000256" key="1">
    <source>
        <dbReference type="ARBA" id="ARBA00003502"/>
    </source>
</evidence>
<dbReference type="EMBL" id="CP030054">
    <property type="protein sequence ID" value="QAU50697.1"/>
    <property type="molecule type" value="Genomic_DNA"/>
</dbReference>
<evidence type="ECO:0000313" key="10">
    <source>
        <dbReference type="Proteomes" id="UP000290401"/>
    </source>
</evidence>
<dbReference type="PANTHER" id="PTHR30346">
    <property type="entry name" value="TRANSCRIPTIONAL DUAL REGULATOR HCAR-RELATED"/>
    <property type="match status" value="1"/>
</dbReference>
<dbReference type="InterPro" id="IPR005119">
    <property type="entry name" value="LysR_subst-bd"/>
</dbReference>
<name>A0AAE6CCH3_9BRAD</name>
<evidence type="ECO:0000256" key="2">
    <source>
        <dbReference type="ARBA" id="ARBA00009437"/>
    </source>
</evidence>
<dbReference type="InterPro" id="IPR000847">
    <property type="entry name" value="LysR_HTH_N"/>
</dbReference>
<comment type="similarity">
    <text evidence="2">Belongs to the LysR transcriptional regulatory family.</text>
</comment>
<dbReference type="Proteomes" id="UP000288972">
    <property type="component" value="Plasmid unnamed1"/>
</dbReference>
<keyword evidence="3" id="KW-0805">Transcription regulation</keyword>
<evidence type="ECO:0000256" key="4">
    <source>
        <dbReference type="ARBA" id="ARBA00023125"/>
    </source>
</evidence>
<proteinExistence type="inferred from homology"/>
<dbReference type="PROSITE" id="PS50931">
    <property type="entry name" value="HTH_LYSR"/>
    <property type="match status" value="1"/>
</dbReference>
<dbReference type="Pfam" id="PF00126">
    <property type="entry name" value="HTH_1"/>
    <property type="match status" value="1"/>
</dbReference>
<dbReference type="KEGG" id="bgz:XH91_35550"/>
<accession>A0AAE6CCH3</accession>
<comment type="function">
    <text evidence="1">NodD regulates the expression of the nodABCFE genes which encode other nodulation proteins. NodD is also a negative regulator of its own expression. Binds flavonoids as inducers.</text>
</comment>
<evidence type="ECO:0000313" key="7">
    <source>
        <dbReference type="EMBL" id="QAU50697.1"/>
    </source>
</evidence>
<reference evidence="7 9" key="1">
    <citation type="submission" date="2018-06" db="EMBL/GenBank/DDBJ databases">
        <title>Comparative genomics of rhizobia nodulating Arachis hypogaea in China.</title>
        <authorList>
            <person name="Li Y."/>
        </authorList>
    </citation>
    <scope>NUCLEOTIDE SEQUENCE [LARGE SCALE GENOMIC DNA]</scope>
    <source>
        <strain evidence="7 9">CCBAU 51670</strain>
        <plasmid evidence="7 9">unnamed1</plasmid>
    </source>
</reference>
<sequence>MPPIDHLACQTQRPISNPISLQHLRVAVTVNEAGSIRSAARVLGVEHSAISRAIGRLECLVGTRLFERSRYGMNPTASGTTFLRTAKLIIEQVDSLSKATVLTLSKRADHLAIGFCPFVSAGRITPAIAEFQSRYPEIKVAVLERVMPELLIALQTGSLDIAIAPDGLSSMLLTAAFPLWREGILIALAKNDELAQNESVSCADLHSRTVLVSRDDPAREVEDLLVCKLAAHGNGALIEACDVSRSKLTSLVSIGRGVTPLLASEAHAGFPGVVYRELHDARGPSRITMSAHVRTGDERSVVAHFLALLRECYSSGGEERA</sequence>
<dbReference type="AlphaFoldDB" id="A0AAE6CCH3"/>
<dbReference type="Gene3D" id="3.40.190.10">
    <property type="entry name" value="Periplasmic binding protein-like II"/>
    <property type="match status" value="2"/>
</dbReference>
<evidence type="ECO:0000256" key="5">
    <source>
        <dbReference type="ARBA" id="ARBA00023163"/>
    </source>
</evidence>
<dbReference type="GO" id="GO:0003677">
    <property type="term" value="F:DNA binding"/>
    <property type="evidence" value="ECO:0007669"/>
    <property type="project" value="UniProtKB-KW"/>
</dbReference>
<dbReference type="SUPFAM" id="SSF46785">
    <property type="entry name" value="Winged helix' DNA-binding domain"/>
    <property type="match status" value="1"/>
</dbReference>
<feature type="domain" description="HTH lysR-type" evidence="6">
    <location>
        <begin position="19"/>
        <end position="76"/>
    </location>
</feature>
<dbReference type="Gene3D" id="1.10.10.10">
    <property type="entry name" value="Winged helix-like DNA-binding domain superfamily/Winged helix DNA-binding domain"/>
    <property type="match status" value="1"/>
</dbReference>
<keyword evidence="5" id="KW-0804">Transcription</keyword>
<keyword evidence="10" id="KW-1185">Reference proteome</keyword>
<evidence type="ECO:0000259" key="6">
    <source>
        <dbReference type="PROSITE" id="PS50931"/>
    </source>
</evidence>
<dbReference type="Pfam" id="PF03466">
    <property type="entry name" value="LysR_substrate"/>
    <property type="match status" value="1"/>
</dbReference>
<dbReference type="RefSeq" id="WP_128929825.1">
    <property type="nucleotide sequence ID" value="NZ_CP030054.1"/>
</dbReference>
<protein>
    <submittedName>
        <fullName evidence="7">LysR family transcriptional regulator</fullName>
    </submittedName>
</protein>
<dbReference type="SUPFAM" id="SSF53850">
    <property type="entry name" value="Periplasmic binding protein-like II"/>
    <property type="match status" value="1"/>
</dbReference>
<dbReference type="CDD" id="cd08414">
    <property type="entry name" value="PBP2_LTTR_aromatics_like"/>
    <property type="match status" value="1"/>
</dbReference>
<evidence type="ECO:0000313" key="8">
    <source>
        <dbReference type="EMBL" id="RXH04986.1"/>
    </source>
</evidence>
<gene>
    <name evidence="8" type="ORF">EAS56_36335</name>
    <name evidence="7" type="ORF">XH91_35550</name>
</gene>
<organism evidence="7 9">
    <name type="scientific">Bradyrhizobium guangzhouense</name>
    <dbReference type="NCBI Taxonomy" id="1325095"/>
    <lineage>
        <taxon>Bacteria</taxon>
        <taxon>Pseudomonadati</taxon>
        <taxon>Pseudomonadota</taxon>
        <taxon>Alphaproteobacteria</taxon>
        <taxon>Hyphomicrobiales</taxon>
        <taxon>Nitrobacteraceae</taxon>
        <taxon>Bradyrhizobium</taxon>
    </lineage>
</organism>
<reference evidence="8 10" key="2">
    <citation type="submission" date="2018-10" db="EMBL/GenBank/DDBJ databases">
        <title>Bradyrhizobium sp. nov., effective nodules isolated from peanut in China.</title>
        <authorList>
            <person name="Li Y."/>
        </authorList>
    </citation>
    <scope>NUCLEOTIDE SEQUENCE [LARGE SCALE GENOMIC DNA]</scope>
    <source>
        <strain evidence="8 10">CCBAU 53426</strain>
    </source>
</reference>
<dbReference type="InterPro" id="IPR036388">
    <property type="entry name" value="WH-like_DNA-bd_sf"/>
</dbReference>
<evidence type="ECO:0000313" key="9">
    <source>
        <dbReference type="Proteomes" id="UP000288972"/>
    </source>
</evidence>
<geneLocation type="plasmid" evidence="7 9">
    <name>unnamed1</name>
</geneLocation>
<dbReference type="PANTHER" id="PTHR30346:SF0">
    <property type="entry name" value="HCA OPERON TRANSCRIPTIONAL ACTIVATOR HCAR"/>
    <property type="match status" value="1"/>
</dbReference>
<keyword evidence="7" id="KW-0614">Plasmid</keyword>
<dbReference type="Proteomes" id="UP000290401">
    <property type="component" value="Unassembled WGS sequence"/>
</dbReference>
<keyword evidence="4" id="KW-0238">DNA-binding</keyword>
<evidence type="ECO:0000256" key="3">
    <source>
        <dbReference type="ARBA" id="ARBA00023015"/>
    </source>
</evidence>
<dbReference type="GO" id="GO:0003700">
    <property type="term" value="F:DNA-binding transcription factor activity"/>
    <property type="evidence" value="ECO:0007669"/>
    <property type="project" value="InterPro"/>
</dbReference>
<dbReference type="GO" id="GO:0032993">
    <property type="term" value="C:protein-DNA complex"/>
    <property type="evidence" value="ECO:0007669"/>
    <property type="project" value="TreeGrafter"/>
</dbReference>